<dbReference type="GO" id="GO:0004081">
    <property type="term" value="F:bis(5'-nucleosyl)-tetraphosphatase (asymmetrical) activity"/>
    <property type="evidence" value="ECO:0007669"/>
    <property type="project" value="TreeGrafter"/>
</dbReference>
<dbReference type="InterPro" id="IPR020084">
    <property type="entry name" value="NUDIX_hydrolase_CS"/>
</dbReference>
<dbReference type="OrthoDB" id="276276at2759"/>
<dbReference type="PROSITE" id="PS51462">
    <property type="entry name" value="NUDIX"/>
    <property type="match status" value="1"/>
</dbReference>
<evidence type="ECO:0000256" key="2">
    <source>
        <dbReference type="ARBA" id="ARBA00018911"/>
    </source>
</evidence>
<organism evidence="7 8">
    <name type="scientific">Clunio marinus</name>
    <dbReference type="NCBI Taxonomy" id="568069"/>
    <lineage>
        <taxon>Eukaryota</taxon>
        <taxon>Metazoa</taxon>
        <taxon>Ecdysozoa</taxon>
        <taxon>Arthropoda</taxon>
        <taxon>Hexapoda</taxon>
        <taxon>Insecta</taxon>
        <taxon>Pterygota</taxon>
        <taxon>Neoptera</taxon>
        <taxon>Endopterygota</taxon>
        <taxon>Diptera</taxon>
        <taxon>Nematocera</taxon>
        <taxon>Chironomoidea</taxon>
        <taxon>Chironomidae</taxon>
        <taxon>Clunio</taxon>
    </lineage>
</organism>
<reference evidence="7 8" key="1">
    <citation type="submission" date="2015-04" db="EMBL/GenBank/DDBJ databases">
        <authorList>
            <person name="Syromyatnikov M.Y."/>
            <person name="Popov V.N."/>
        </authorList>
    </citation>
    <scope>NUCLEOTIDE SEQUENCE [LARGE SCALE GENOMIC DNA]</scope>
</reference>
<dbReference type="PANTHER" id="PTHR21340">
    <property type="entry name" value="DIADENOSINE 5,5-P1,P4-TETRAPHOSPHATE PYROPHOSPHOHYDROLASE MUTT"/>
    <property type="match status" value="1"/>
</dbReference>
<dbReference type="InterPro" id="IPR000086">
    <property type="entry name" value="NUDIX_hydrolase_dom"/>
</dbReference>
<dbReference type="PROSITE" id="PS00893">
    <property type="entry name" value="NUDIX_BOX"/>
    <property type="match status" value="1"/>
</dbReference>
<accession>A0A1J1ISN5</accession>
<dbReference type="EMBL" id="CVRI01000058">
    <property type="protein sequence ID" value="CRL02580.1"/>
    <property type="molecule type" value="Genomic_DNA"/>
</dbReference>
<evidence type="ECO:0000256" key="3">
    <source>
        <dbReference type="ARBA" id="ARBA00022741"/>
    </source>
</evidence>
<dbReference type="GO" id="GO:0006754">
    <property type="term" value="P:ATP biosynthetic process"/>
    <property type="evidence" value="ECO:0007669"/>
    <property type="project" value="TreeGrafter"/>
</dbReference>
<keyword evidence="4" id="KW-0378">Hydrolase</keyword>
<evidence type="ECO:0000256" key="1">
    <source>
        <dbReference type="ARBA" id="ARBA00005582"/>
    </source>
</evidence>
<name>A0A1J1ISN5_9DIPT</name>
<evidence type="ECO:0000313" key="7">
    <source>
        <dbReference type="EMBL" id="CRL02580.1"/>
    </source>
</evidence>
<dbReference type="Proteomes" id="UP000183832">
    <property type="component" value="Unassembled WGS sequence"/>
</dbReference>
<dbReference type="SUPFAM" id="SSF55811">
    <property type="entry name" value="Nudix"/>
    <property type="match status" value="1"/>
</dbReference>
<dbReference type="PANTHER" id="PTHR21340:SF0">
    <property type="entry name" value="BIS(5'-NUCLEOSYL)-TETRAPHOSPHATASE [ASYMMETRICAL]"/>
    <property type="match status" value="1"/>
</dbReference>
<protein>
    <recommendedName>
        <fullName evidence="2">Bis(5'-nucleosyl)-tetraphosphatase [asymmetrical]</fullName>
    </recommendedName>
    <alternativeName>
        <fullName evidence="5">Diadenosine 5',5'''-P1,P4-tetraphosphate asymmetrical hydrolase</fullName>
    </alternativeName>
</protein>
<dbReference type="InterPro" id="IPR003565">
    <property type="entry name" value="Tetra_PHTase"/>
</dbReference>
<dbReference type="GO" id="GO:0006167">
    <property type="term" value="P:AMP biosynthetic process"/>
    <property type="evidence" value="ECO:0007669"/>
    <property type="project" value="TreeGrafter"/>
</dbReference>
<feature type="domain" description="Nudix hydrolase" evidence="6">
    <location>
        <begin position="41"/>
        <end position="172"/>
    </location>
</feature>
<keyword evidence="3" id="KW-0547">Nucleotide-binding</keyword>
<dbReference type="CDD" id="cd03428">
    <property type="entry name" value="NUDIX_Ap4A_Nudt2"/>
    <property type="match status" value="1"/>
</dbReference>
<dbReference type="GO" id="GO:0000166">
    <property type="term" value="F:nucleotide binding"/>
    <property type="evidence" value="ECO:0007669"/>
    <property type="project" value="UniProtKB-KW"/>
</dbReference>
<dbReference type="InterPro" id="IPR051325">
    <property type="entry name" value="Nudix_hydrolase_domain"/>
</dbReference>
<dbReference type="PRINTS" id="PR01405">
    <property type="entry name" value="TETRPHPHTASE"/>
</dbReference>
<dbReference type="InterPro" id="IPR015797">
    <property type="entry name" value="NUDIX_hydrolase-like_dom_sf"/>
</dbReference>
<dbReference type="Gene3D" id="3.90.79.10">
    <property type="entry name" value="Nucleoside Triphosphate Pyrophosphohydrolase"/>
    <property type="match status" value="1"/>
</dbReference>
<sequence>MVGRTSLLIKDMLSARKLIFNLLTQINKTIHKSNNKLTIKMIKRAAGFLIYRLVSSRIEYLLLKASYGELHWTPPKGHVDPGEDDYTTALRETREEAGFTENDLKIYKDLSKTLNYNVKGKPKVVVYWLAELVSGRDPTLSDEHTDFKFVTKEQISTLSTYPDFLEMVDYFDNEIKKIHKL</sequence>
<evidence type="ECO:0000259" key="6">
    <source>
        <dbReference type="PROSITE" id="PS51462"/>
    </source>
</evidence>
<evidence type="ECO:0000256" key="5">
    <source>
        <dbReference type="ARBA" id="ARBA00032644"/>
    </source>
</evidence>
<dbReference type="STRING" id="568069.A0A1J1ISN5"/>
<keyword evidence="8" id="KW-1185">Reference proteome</keyword>
<evidence type="ECO:0000313" key="8">
    <source>
        <dbReference type="Proteomes" id="UP000183832"/>
    </source>
</evidence>
<evidence type="ECO:0000256" key="4">
    <source>
        <dbReference type="ARBA" id="ARBA00022801"/>
    </source>
</evidence>
<comment type="similarity">
    <text evidence="1">Belongs to the Nudix hydrolase family.</text>
</comment>
<gene>
    <name evidence="7" type="ORF">CLUMA_CG015842</name>
</gene>
<dbReference type="Pfam" id="PF00293">
    <property type="entry name" value="NUDIX"/>
    <property type="match status" value="1"/>
</dbReference>
<proteinExistence type="inferred from homology"/>
<dbReference type="AlphaFoldDB" id="A0A1J1ISN5"/>